<dbReference type="InterPro" id="IPR055849">
    <property type="entry name" value="DUF7426"/>
</dbReference>
<dbReference type="AlphaFoldDB" id="A0A263D6H1"/>
<evidence type="ECO:0000256" key="1">
    <source>
        <dbReference type="SAM" id="MobiDB-lite"/>
    </source>
</evidence>
<comment type="caution">
    <text evidence="3">The sequence shown here is derived from an EMBL/GenBank/DDBJ whole genome shotgun (WGS) entry which is preliminary data.</text>
</comment>
<proteinExistence type="predicted"/>
<reference evidence="3 4" key="1">
    <citation type="submission" date="2017-07" db="EMBL/GenBank/DDBJ databases">
        <title>Amycolatopsis antarcticus sp. nov., isolated from the surface of an Antarcticus brown macroalga.</title>
        <authorList>
            <person name="Wang J."/>
            <person name="Leiva S."/>
            <person name="Huang J."/>
            <person name="Huang Y."/>
        </authorList>
    </citation>
    <scope>NUCLEOTIDE SEQUENCE [LARGE SCALE GENOMIC DNA]</scope>
    <source>
        <strain evidence="3 4">AU-G6</strain>
    </source>
</reference>
<keyword evidence="4" id="KW-1185">Reference proteome</keyword>
<dbReference type="Proteomes" id="UP000242444">
    <property type="component" value="Unassembled WGS sequence"/>
</dbReference>
<dbReference type="EMBL" id="NKYE01000003">
    <property type="protein sequence ID" value="OZM73971.1"/>
    <property type="molecule type" value="Genomic_DNA"/>
</dbReference>
<sequence>MTTFPDYRHFEDETTNEPLVLPVHGVEYSFSASLDLGTALEFQVMRAEMQRYVEDRQQAEAEKRPYRFTPSQKLVDQLNGTDENELYMALIGDEMKQKLIDNKVSFPVMLHIGATLFAWHMNGSQVARHVWTRGKLEEGDVSPPAGSTGVSRPSKTSPRSSSPKKPRNSKAAAARSRGATTSNAGRSSKRTSSGSTTST</sequence>
<protein>
    <recommendedName>
        <fullName evidence="2">DUF7426 domain-containing protein</fullName>
    </recommendedName>
</protein>
<dbReference type="InParanoid" id="A0A263D6H1"/>
<evidence type="ECO:0000259" key="2">
    <source>
        <dbReference type="Pfam" id="PF24201"/>
    </source>
</evidence>
<feature type="region of interest" description="Disordered" evidence="1">
    <location>
        <begin position="137"/>
        <end position="199"/>
    </location>
</feature>
<feature type="compositionally biased region" description="Low complexity" evidence="1">
    <location>
        <begin position="151"/>
        <end position="161"/>
    </location>
</feature>
<feature type="compositionally biased region" description="Low complexity" evidence="1">
    <location>
        <begin position="169"/>
        <end position="199"/>
    </location>
</feature>
<feature type="domain" description="DUF7426" evidence="2">
    <location>
        <begin position="12"/>
        <end position="163"/>
    </location>
</feature>
<name>A0A263D6H1_9PSEU</name>
<dbReference type="OrthoDB" id="3699553at2"/>
<evidence type="ECO:0000313" key="4">
    <source>
        <dbReference type="Proteomes" id="UP000242444"/>
    </source>
</evidence>
<accession>A0A263D6H1</accession>
<dbReference type="Pfam" id="PF24201">
    <property type="entry name" value="DUF7426"/>
    <property type="match status" value="1"/>
</dbReference>
<evidence type="ECO:0000313" key="3">
    <source>
        <dbReference type="EMBL" id="OZM73971.1"/>
    </source>
</evidence>
<dbReference type="RefSeq" id="WP_094861728.1">
    <property type="nucleotide sequence ID" value="NZ_NKYE01000003.1"/>
</dbReference>
<organism evidence="3 4">
    <name type="scientific">Amycolatopsis antarctica</name>
    <dbReference type="NCBI Taxonomy" id="1854586"/>
    <lineage>
        <taxon>Bacteria</taxon>
        <taxon>Bacillati</taxon>
        <taxon>Actinomycetota</taxon>
        <taxon>Actinomycetes</taxon>
        <taxon>Pseudonocardiales</taxon>
        <taxon>Pseudonocardiaceae</taxon>
        <taxon>Amycolatopsis</taxon>
    </lineage>
</organism>
<gene>
    <name evidence="3" type="ORF">CFN78_06700</name>
</gene>